<keyword evidence="2" id="KW-1185">Reference proteome</keyword>
<dbReference type="OrthoDB" id="442503at2759"/>
<gene>
    <name evidence="1" type="ORF">TBRA_LOCUS3968</name>
</gene>
<proteinExistence type="predicted"/>
<dbReference type="Proteomes" id="UP000479190">
    <property type="component" value="Unassembled WGS sequence"/>
</dbReference>
<dbReference type="AlphaFoldDB" id="A0A6H5IA53"/>
<evidence type="ECO:0000313" key="1">
    <source>
        <dbReference type="EMBL" id="CAB0032014.1"/>
    </source>
</evidence>
<accession>A0A6H5IA53</accession>
<sequence>MADYSLQLNFREPGLTALKFDDVGEAHFHRLNFIMRNVYIRIFLIRRNGLIIDGIKGNIKLYPLDRSKKKLYMTMLEFTTGWTTADLVFLWKEGDPVQVVKDLPHLPRFYYSCLKVDLLFKREFSLLSHPDLHTLLCLVIVSWVSFWLDQSAVPARCPGNVTLLTMAHSRRRA</sequence>
<evidence type="ECO:0000313" key="2">
    <source>
        <dbReference type="Proteomes" id="UP000479190"/>
    </source>
</evidence>
<reference evidence="1 2" key="1">
    <citation type="submission" date="2020-02" db="EMBL/GenBank/DDBJ databases">
        <authorList>
            <person name="Ferguson B K."/>
        </authorList>
    </citation>
    <scope>NUCLEOTIDE SEQUENCE [LARGE SCALE GENOMIC DNA]</scope>
</reference>
<protein>
    <submittedName>
        <fullName evidence="1">Uncharacterized protein</fullName>
    </submittedName>
</protein>
<name>A0A6H5IA53_9HYME</name>
<dbReference type="Gene3D" id="1.20.58.390">
    <property type="entry name" value="Neurotransmitter-gated ion-channel transmembrane domain"/>
    <property type="match status" value="1"/>
</dbReference>
<dbReference type="EMBL" id="CADCXV010000661">
    <property type="protein sequence ID" value="CAB0032014.1"/>
    <property type="molecule type" value="Genomic_DNA"/>
</dbReference>
<organism evidence="1 2">
    <name type="scientific">Trichogramma brassicae</name>
    <dbReference type="NCBI Taxonomy" id="86971"/>
    <lineage>
        <taxon>Eukaryota</taxon>
        <taxon>Metazoa</taxon>
        <taxon>Ecdysozoa</taxon>
        <taxon>Arthropoda</taxon>
        <taxon>Hexapoda</taxon>
        <taxon>Insecta</taxon>
        <taxon>Pterygota</taxon>
        <taxon>Neoptera</taxon>
        <taxon>Endopterygota</taxon>
        <taxon>Hymenoptera</taxon>
        <taxon>Apocrita</taxon>
        <taxon>Proctotrupomorpha</taxon>
        <taxon>Chalcidoidea</taxon>
        <taxon>Trichogrammatidae</taxon>
        <taxon>Trichogramma</taxon>
    </lineage>
</organism>
<dbReference type="InterPro" id="IPR038050">
    <property type="entry name" value="Neuro_actylchol_rec"/>
</dbReference>